<proteinExistence type="predicted"/>
<gene>
    <name evidence="1" type="ORF">METZ01_LOCUS509768</name>
</gene>
<dbReference type="PROSITE" id="PS51257">
    <property type="entry name" value="PROKAR_LIPOPROTEIN"/>
    <property type="match status" value="1"/>
</dbReference>
<protein>
    <submittedName>
        <fullName evidence="1">Uncharacterized protein</fullName>
    </submittedName>
</protein>
<evidence type="ECO:0000313" key="1">
    <source>
        <dbReference type="EMBL" id="SVE56914.1"/>
    </source>
</evidence>
<organism evidence="1">
    <name type="scientific">marine metagenome</name>
    <dbReference type="NCBI Taxonomy" id="408172"/>
    <lineage>
        <taxon>unclassified sequences</taxon>
        <taxon>metagenomes</taxon>
        <taxon>ecological metagenomes</taxon>
    </lineage>
</organism>
<sequence length="160" mass="18245">MNKIYFIIITLLIVIGCVSQTPGPIFEYSNQQFLERVISSINISAELDGKISTKYRLSIHSIEPDVRGAKFIISIIEDHLISSLIDNDYILFERDTIAINKLINESNDKLTLPPLNPISTFDNENNINQLKTHINSSEISIFFRLLEAAIIFQKHPEERG</sequence>
<name>A0A383EJW7_9ZZZZ</name>
<dbReference type="EMBL" id="UINC01226432">
    <property type="protein sequence ID" value="SVE56914.1"/>
    <property type="molecule type" value="Genomic_DNA"/>
</dbReference>
<dbReference type="AlphaFoldDB" id="A0A383EJW7"/>
<reference evidence="1" key="1">
    <citation type="submission" date="2018-05" db="EMBL/GenBank/DDBJ databases">
        <authorList>
            <person name="Lanie J.A."/>
            <person name="Ng W.-L."/>
            <person name="Kazmierczak K.M."/>
            <person name="Andrzejewski T.M."/>
            <person name="Davidsen T.M."/>
            <person name="Wayne K.J."/>
            <person name="Tettelin H."/>
            <person name="Glass J.I."/>
            <person name="Rusch D."/>
            <person name="Podicherti R."/>
            <person name="Tsui H.-C.T."/>
            <person name="Winkler M.E."/>
        </authorList>
    </citation>
    <scope>NUCLEOTIDE SEQUENCE</scope>
</reference>
<accession>A0A383EJW7</accession>
<feature type="non-terminal residue" evidence="1">
    <location>
        <position position="160"/>
    </location>
</feature>